<name>A0AAV7PC56_PLEWA</name>
<feature type="region of interest" description="Disordered" evidence="1">
    <location>
        <begin position="1"/>
        <end position="185"/>
    </location>
</feature>
<organism evidence="2 3">
    <name type="scientific">Pleurodeles waltl</name>
    <name type="common">Iberian ribbed newt</name>
    <dbReference type="NCBI Taxonomy" id="8319"/>
    <lineage>
        <taxon>Eukaryota</taxon>
        <taxon>Metazoa</taxon>
        <taxon>Chordata</taxon>
        <taxon>Craniata</taxon>
        <taxon>Vertebrata</taxon>
        <taxon>Euteleostomi</taxon>
        <taxon>Amphibia</taxon>
        <taxon>Batrachia</taxon>
        <taxon>Caudata</taxon>
        <taxon>Salamandroidea</taxon>
        <taxon>Salamandridae</taxon>
        <taxon>Pleurodelinae</taxon>
        <taxon>Pleurodeles</taxon>
    </lineage>
</organism>
<dbReference type="Proteomes" id="UP001066276">
    <property type="component" value="Chromosome 7"/>
</dbReference>
<dbReference type="AlphaFoldDB" id="A0AAV7PC56"/>
<evidence type="ECO:0000256" key="1">
    <source>
        <dbReference type="SAM" id="MobiDB-lite"/>
    </source>
</evidence>
<comment type="caution">
    <text evidence="2">The sequence shown here is derived from an EMBL/GenBank/DDBJ whole genome shotgun (WGS) entry which is preliminary data.</text>
</comment>
<dbReference type="EMBL" id="JANPWB010000011">
    <property type="protein sequence ID" value="KAJ1124704.1"/>
    <property type="molecule type" value="Genomic_DNA"/>
</dbReference>
<feature type="compositionally biased region" description="Basic residues" evidence="1">
    <location>
        <begin position="34"/>
        <end position="43"/>
    </location>
</feature>
<protein>
    <submittedName>
        <fullName evidence="2">Uncharacterized protein</fullName>
    </submittedName>
</protein>
<reference evidence="2" key="1">
    <citation type="journal article" date="2022" name="bioRxiv">
        <title>Sequencing and chromosome-scale assembly of the giantPleurodeles waltlgenome.</title>
        <authorList>
            <person name="Brown T."/>
            <person name="Elewa A."/>
            <person name="Iarovenko S."/>
            <person name="Subramanian E."/>
            <person name="Araus A.J."/>
            <person name="Petzold A."/>
            <person name="Susuki M."/>
            <person name="Suzuki K.-i.T."/>
            <person name="Hayashi T."/>
            <person name="Toyoda A."/>
            <person name="Oliveira C."/>
            <person name="Osipova E."/>
            <person name="Leigh N.D."/>
            <person name="Simon A."/>
            <person name="Yun M.H."/>
        </authorList>
    </citation>
    <scope>NUCLEOTIDE SEQUENCE</scope>
    <source>
        <strain evidence="2">20211129_DDA</strain>
        <tissue evidence="2">Liver</tissue>
    </source>
</reference>
<sequence>MLTGADAAGSNPVVFPRPANPEELPASKEGAGRMLRKPGKRHKNGEFQRRGAQRQGNPEERRRRSGRSKKAKSRRRNGAETAADQEAQREDSCHASGEGASRNRLRGGGGRLQGIGAGRQYCKTKEERGATYDPRVRSSRAGAEYRNTAQKNEKETGQCRRKKAKTERYDEERRDRQKNTLEKGQ</sequence>
<keyword evidence="3" id="KW-1185">Reference proteome</keyword>
<feature type="compositionally biased region" description="Gly residues" evidence="1">
    <location>
        <begin position="106"/>
        <end position="117"/>
    </location>
</feature>
<feature type="compositionally biased region" description="Basic and acidic residues" evidence="1">
    <location>
        <begin position="166"/>
        <end position="185"/>
    </location>
</feature>
<feature type="compositionally biased region" description="Basic and acidic residues" evidence="1">
    <location>
        <begin position="123"/>
        <end position="136"/>
    </location>
</feature>
<evidence type="ECO:0000313" key="3">
    <source>
        <dbReference type="Proteomes" id="UP001066276"/>
    </source>
</evidence>
<evidence type="ECO:0000313" key="2">
    <source>
        <dbReference type="EMBL" id="KAJ1124704.1"/>
    </source>
</evidence>
<gene>
    <name evidence="2" type="ORF">NDU88_003153</name>
</gene>
<proteinExistence type="predicted"/>
<accession>A0AAV7PC56</accession>
<feature type="compositionally biased region" description="Basic residues" evidence="1">
    <location>
        <begin position="63"/>
        <end position="76"/>
    </location>
</feature>